<dbReference type="Proteomes" id="UP000027161">
    <property type="component" value="Unassembled WGS sequence"/>
</dbReference>
<reference evidence="1 2" key="1">
    <citation type="submission" date="2014-02" db="EMBL/GenBank/DDBJ databases">
        <title>Draft genome sequence of Rickettsia buchneri sp. nov. ISO7T.</title>
        <authorList>
            <person name="Felsheim R.F."/>
            <person name="Kurtti T.J."/>
            <person name="Munderloh U.G."/>
        </authorList>
    </citation>
    <scope>NUCLEOTIDE SEQUENCE [LARGE SCALE GENOMIC DNA]</scope>
    <source>
        <strain evidence="1 2">ISO7</strain>
    </source>
</reference>
<sequence length="74" mass="8762">MQIPQAKLTEHIDNLLRSFYTIGEREEDIIRLVHERVASLNSNTLFVFDNVEAYKDIEPYINGIMNMPKIRRKL</sequence>
<evidence type="ECO:0000313" key="2">
    <source>
        <dbReference type="Proteomes" id="UP000027161"/>
    </source>
</evidence>
<proteinExistence type="predicted"/>
<accession>A0A8E1C0B2</accession>
<evidence type="ECO:0000313" key="1">
    <source>
        <dbReference type="EMBL" id="KDO03095.1"/>
    </source>
</evidence>
<comment type="caution">
    <text evidence="1">The sequence shown here is derived from an EMBL/GenBank/DDBJ whole genome shotgun (WGS) entry which is preliminary data.</text>
</comment>
<protein>
    <submittedName>
        <fullName evidence="1">Uncharacterized protein</fullName>
    </submittedName>
</protein>
<dbReference type="AlphaFoldDB" id="A0A8E1C0B2"/>
<name>A0A8E1C0B2_9RICK</name>
<keyword evidence="2" id="KW-1185">Reference proteome</keyword>
<organism evidence="1 2">
    <name type="scientific">Rickettsia tamurae subsp. buchneri</name>
    <dbReference type="NCBI Taxonomy" id="1462938"/>
    <lineage>
        <taxon>Bacteria</taxon>
        <taxon>Pseudomonadati</taxon>
        <taxon>Pseudomonadota</taxon>
        <taxon>Alphaproteobacteria</taxon>
        <taxon>Rickettsiales</taxon>
        <taxon>Rickettsiaceae</taxon>
        <taxon>Rickettsieae</taxon>
        <taxon>Rickettsia</taxon>
        <taxon>spotted fever group</taxon>
    </lineage>
</organism>
<gene>
    <name evidence="1" type="ORF">REISMN_03510</name>
</gene>
<dbReference type="EMBL" id="JFKF01000063">
    <property type="protein sequence ID" value="KDO03095.1"/>
    <property type="molecule type" value="Genomic_DNA"/>
</dbReference>